<protein>
    <submittedName>
        <fullName evidence="2">Uncharacterized protein</fullName>
    </submittedName>
</protein>
<feature type="compositionally biased region" description="Basic residues" evidence="1">
    <location>
        <begin position="294"/>
        <end position="304"/>
    </location>
</feature>
<feature type="region of interest" description="Disordered" evidence="1">
    <location>
        <begin position="443"/>
        <end position="540"/>
    </location>
</feature>
<sequence length="1297" mass="141384">MIQSTPKLDSGSGSDSNKDSHNVVFIDTNLDTHLALILSDSDTVSDLKKKILDEHPLCFPNTGKIQIHALKVKRKGYFYHLSDSMFVKSAFDGVKKNWFLCVDASRSVEHGENQHCHIPGSNNILSCFGFKNSTSFDRVEVPHDGPLKRPSNFDDSPLPLVGSNQNVKESVPIADQYGSSDFGIEVLKEKNASVHGFGKDASQQDIAVPEYSLDNARREVLFDMRMGKKNIADEPCRSSSSNISKRSVSKIQRTNHLNKETEVTEKLGNCIIDKFKNDMDMQCNKSLEEASQSRPHKKRKRKIEKKSGDEDSLKEKRVLTYDSNKEISKAESASQQSVVDKLKANAIFGSISSAPLEDTQLLETGSSSGKSKKRRKKTSSTLNQEVAAVPSSGKDVREENSRVTVGINHKDSGGEPGAASIPAQDVQGATVTNSELCGISLKEKQGDSIHEVRENNTLPSSLVDKQKTNATIDSLATEPLGNVDLLETDSSTGKKKRKKKSSNSLNQVVTAVPSAKDAKEESSRVTVEINQKDSSKEPDAASILGDSVQNAMTSGPCEISQKEKQCDPEVGENDKVPSLASFADYTADSLVDLDKCDTDAGNVKRKSDVSGEEAAVRVGRNIKDSCVVNLEDHPSFVVKELNNLPMLSRHETCILNDNDNCETDQTDGVEEKRESSHNRDPKGMLSEKDKPSSRGETDMNAKEVIVTSKLLDGPGIVEPTKSGKKKRKKRNAEDSEHVKGSEHEISSAEPHKAVNGDHSTDNTKKEERTFSQTKGMEVSKIKTLSTSLLASGGETGDVNGDEVESLQQISKTQANAETMDEKMSKKSKKKQDAAAKNLLDLQTKDQDVGHKDPTPSKIKTGGETGVKIRKTQANAETMDEKMSKKSKRKQNAAAKDLLDLQTKDQDVGHKEKSKRKQNAAAKNLLDLQTKDQDVGHKDPTPSADNQREVEASSKRTKKTKSAKTRSKNKLNESNLEHEKDSGVEIDPLQAHTNSGTDKSPQVSLHTTEGNYKGRPVEDKCAENMLPPAKKLPKTSRSGSGTDKSSQVPLHTTEDNYKGRPVEDKYAEQMLHPEKKLPKASRSGPTALQSSKSDKFTSIPEEERRPSTLNATETSINSEKKSEALTVSNSKLGNSKSRVRQNKLGNEGQSDAGQGVRKASVNDIGEVVNGSQNDKSVLAKLGAIFKDDSSGTSEDEDGDNSDASTRTPSDNSFSSDYSDGESNVNLSSPRNGSYDSKRHNSGGRSVIKQCSSNAKNMTLDSILRSSSSYKKAKLTASQSQLEDSESQPVDFVPDSLAD</sequence>
<feature type="region of interest" description="Disordered" evidence="1">
    <location>
        <begin position="362"/>
        <end position="429"/>
    </location>
</feature>
<feature type="compositionally biased region" description="Basic and acidic residues" evidence="1">
    <location>
        <begin position="443"/>
        <end position="454"/>
    </location>
</feature>
<feature type="region of interest" description="Disordered" evidence="1">
    <location>
        <begin position="287"/>
        <end position="316"/>
    </location>
</feature>
<feature type="compositionally biased region" description="Basic and acidic residues" evidence="1">
    <location>
        <begin position="1051"/>
        <end position="1076"/>
    </location>
</feature>
<organism evidence="2">
    <name type="scientific">Fagus sylvatica</name>
    <name type="common">Beechnut</name>
    <dbReference type="NCBI Taxonomy" id="28930"/>
    <lineage>
        <taxon>Eukaryota</taxon>
        <taxon>Viridiplantae</taxon>
        <taxon>Streptophyta</taxon>
        <taxon>Embryophyta</taxon>
        <taxon>Tracheophyta</taxon>
        <taxon>Spermatophyta</taxon>
        <taxon>Magnoliopsida</taxon>
        <taxon>eudicotyledons</taxon>
        <taxon>Gunneridae</taxon>
        <taxon>Pentapetalae</taxon>
        <taxon>rosids</taxon>
        <taxon>fabids</taxon>
        <taxon>Fagales</taxon>
        <taxon>Fagaceae</taxon>
        <taxon>Fagus</taxon>
    </lineage>
</organism>
<feature type="compositionally biased region" description="Basic and acidic residues" evidence="1">
    <location>
        <begin position="731"/>
        <end position="769"/>
    </location>
</feature>
<feature type="compositionally biased region" description="Polar residues" evidence="1">
    <location>
        <begin position="1268"/>
        <end position="1280"/>
    </location>
</feature>
<feature type="region of interest" description="Disordered" evidence="1">
    <location>
        <begin position="1268"/>
        <end position="1297"/>
    </location>
</feature>
<feature type="compositionally biased region" description="Polar residues" evidence="1">
    <location>
        <begin position="805"/>
        <end position="816"/>
    </location>
</feature>
<feature type="region of interest" description="Disordered" evidence="1">
    <location>
        <begin position="656"/>
        <end position="1157"/>
    </location>
</feature>
<feature type="compositionally biased region" description="Polar residues" evidence="1">
    <location>
        <begin position="1034"/>
        <end position="1049"/>
    </location>
</feature>
<feature type="compositionally biased region" description="Basic and acidic residues" evidence="1">
    <location>
        <begin position="530"/>
        <end position="539"/>
    </location>
</feature>
<reference evidence="2" key="1">
    <citation type="submission" date="2018-02" db="EMBL/GenBank/DDBJ databases">
        <authorList>
            <person name="Cohen D.B."/>
            <person name="Kent A.D."/>
        </authorList>
    </citation>
    <scope>NUCLEOTIDE SEQUENCE</scope>
</reference>
<feature type="compositionally biased region" description="Basic and acidic residues" evidence="1">
    <location>
        <begin position="669"/>
        <end position="701"/>
    </location>
</feature>
<feature type="region of interest" description="Disordered" evidence="1">
    <location>
        <begin position="1183"/>
        <end position="1251"/>
    </location>
</feature>
<evidence type="ECO:0000313" key="2">
    <source>
        <dbReference type="EMBL" id="SPC89354.1"/>
    </source>
</evidence>
<feature type="compositionally biased region" description="Basic and acidic residues" evidence="1">
    <location>
        <begin position="842"/>
        <end position="854"/>
    </location>
</feature>
<feature type="compositionally biased region" description="Polar residues" evidence="1">
    <location>
        <begin position="990"/>
        <end position="1009"/>
    </location>
</feature>
<evidence type="ECO:0000256" key="1">
    <source>
        <dbReference type="SAM" id="MobiDB-lite"/>
    </source>
</evidence>
<name>A0A2N9FRI6_FAGSY</name>
<feature type="region of interest" description="Disordered" evidence="1">
    <location>
        <begin position="232"/>
        <end position="254"/>
    </location>
</feature>
<feature type="compositionally biased region" description="Basic and acidic residues" evidence="1">
    <location>
        <begin position="896"/>
        <end position="910"/>
    </location>
</feature>
<dbReference type="EMBL" id="OIVN01001061">
    <property type="protein sequence ID" value="SPC89354.1"/>
    <property type="molecule type" value="Genomic_DNA"/>
</dbReference>
<feature type="compositionally biased region" description="Polar residues" evidence="1">
    <location>
        <begin position="1142"/>
        <end position="1151"/>
    </location>
</feature>
<accession>A0A2N9FRI6</accession>
<feature type="compositionally biased region" description="Polar residues" evidence="1">
    <location>
        <begin position="1202"/>
        <end position="1233"/>
    </location>
</feature>
<feature type="compositionally biased region" description="Basic residues" evidence="1">
    <location>
        <begin position="954"/>
        <end position="968"/>
    </location>
</feature>
<feature type="compositionally biased region" description="Polar residues" evidence="1">
    <location>
        <begin position="1106"/>
        <end position="1116"/>
    </location>
</feature>
<feature type="compositionally biased region" description="Low complexity" evidence="1">
    <location>
        <begin position="237"/>
        <end position="251"/>
    </location>
</feature>
<feature type="compositionally biased region" description="Polar residues" evidence="1">
    <location>
        <begin position="1124"/>
        <end position="1135"/>
    </location>
</feature>
<proteinExistence type="predicted"/>
<gene>
    <name evidence="2" type="ORF">FSB_LOCUS17236</name>
</gene>
<feature type="compositionally biased region" description="Acidic residues" evidence="1">
    <location>
        <begin position="659"/>
        <end position="668"/>
    </location>
</feature>
<feature type="compositionally biased region" description="Basic and acidic residues" evidence="1">
    <location>
        <begin position="928"/>
        <end position="953"/>
    </location>
</feature>
<feature type="compositionally biased region" description="Basic and acidic residues" evidence="1">
    <location>
        <begin position="305"/>
        <end position="316"/>
    </location>
</feature>